<gene>
    <name evidence="3" type="ORF">PGLA1383_LOCUS43209</name>
</gene>
<dbReference type="AlphaFoldDB" id="A0A813GLV3"/>
<feature type="transmembrane region" description="Helical" evidence="2">
    <location>
        <begin position="531"/>
        <end position="551"/>
    </location>
</feature>
<feature type="transmembrane region" description="Helical" evidence="2">
    <location>
        <begin position="563"/>
        <end position="589"/>
    </location>
</feature>
<comment type="caution">
    <text evidence="3">The sequence shown here is derived from an EMBL/GenBank/DDBJ whole genome shotgun (WGS) entry which is preliminary data.</text>
</comment>
<dbReference type="OrthoDB" id="534912at2759"/>
<accession>A0A813GLV3</accession>
<feature type="transmembrane region" description="Helical" evidence="2">
    <location>
        <begin position="345"/>
        <end position="366"/>
    </location>
</feature>
<feature type="transmembrane region" description="Helical" evidence="2">
    <location>
        <begin position="399"/>
        <end position="417"/>
    </location>
</feature>
<feature type="transmembrane region" description="Helical" evidence="2">
    <location>
        <begin position="497"/>
        <end position="519"/>
    </location>
</feature>
<evidence type="ECO:0000256" key="2">
    <source>
        <dbReference type="SAM" id="Phobius"/>
    </source>
</evidence>
<organism evidence="3 4">
    <name type="scientific">Polarella glacialis</name>
    <name type="common">Dinoflagellate</name>
    <dbReference type="NCBI Taxonomy" id="89957"/>
    <lineage>
        <taxon>Eukaryota</taxon>
        <taxon>Sar</taxon>
        <taxon>Alveolata</taxon>
        <taxon>Dinophyceae</taxon>
        <taxon>Suessiales</taxon>
        <taxon>Suessiaceae</taxon>
        <taxon>Polarella</taxon>
    </lineage>
</organism>
<keyword evidence="2" id="KW-0812">Transmembrane</keyword>
<evidence type="ECO:0000313" key="3">
    <source>
        <dbReference type="EMBL" id="CAE8626261.1"/>
    </source>
</evidence>
<sequence length="603" mass="63266">MQLASNSGAIASGLSPSPVRTEASLERTSRSQVPGSENTTPKEDALNGFAVAAAVERLAVFAASCLHRGAEEQRLRQDAEQHLLLGSSASQLMAAGRGLFQSSATLLQRIKGLGLHLACGRRVACSRAGLPRGSSAGNGDVVVGKDYVVWGGDWAPLNAELPQVEHMLAAWQLAASEARSLAAQSRGPSAQKRVRQPISAAVPALDVSAEVETLRSPGSLPGATDKCSSARTGRVAQCLSDVKFGKLLRTQEALKAREQKAAAAQSSQKEAPARGREKYLPPAWVFVLLLLGELCASLSLLDPADQQVKRAVGEIVRAQRSTGPGMESALGALEKLLSNADVYELARLVASVAGLGSLFIATVLGLQDVETPGFGEGGPMKMLKGTMVAVLRTVWAPRLWLVLALVASFVVGNWSVLGKLLRKPGVLEILRSVSGLFRALGLAGAVCGATALSEGPMPSWAMLSSAAAVARASRLMVYERLSLNSLMAILTTSKARGVVAGSTLGALGMEVWCVLVLLPFMLRKRRQPMQLLALAWPCIALLVGGASAAPLEPYLELALQKSGLAVAILSILTIFMGGFPTMISSLALVQALMAIHKLDQAKF</sequence>
<dbReference type="EMBL" id="CAJNNV010028942">
    <property type="protein sequence ID" value="CAE8626261.1"/>
    <property type="molecule type" value="Genomic_DNA"/>
</dbReference>
<name>A0A813GLV3_POLGL</name>
<keyword evidence="2" id="KW-1133">Transmembrane helix</keyword>
<proteinExistence type="predicted"/>
<evidence type="ECO:0000256" key="1">
    <source>
        <dbReference type="SAM" id="MobiDB-lite"/>
    </source>
</evidence>
<reference evidence="3" key="1">
    <citation type="submission" date="2021-02" db="EMBL/GenBank/DDBJ databases">
        <authorList>
            <person name="Dougan E. K."/>
            <person name="Rhodes N."/>
            <person name="Thang M."/>
            <person name="Chan C."/>
        </authorList>
    </citation>
    <scope>NUCLEOTIDE SEQUENCE</scope>
</reference>
<feature type="region of interest" description="Disordered" evidence="1">
    <location>
        <begin position="1"/>
        <end position="44"/>
    </location>
</feature>
<protein>
    <submittedName>
        <fullName evidence="3">Uncharacterized protein</fullName>
    </submittedName>
</protein>
<keyword evidence="2" id="KW-0472">Membrane</keyword>
<dbReference type="Proteomes" id="UP000654075">
    <property type="component" value="Unassembled WGS sequence"/>
</dbReference>
<feature type="transmembrane region" description="Helical" evidence="2">
    <location>
        <begin position="283"/>
        <end position="301"/>
    </location>
</feature>
<feature type="transmembrane region" description="Helical" evidence="2">
    <location>
        <begin position="429"/>
        <end position="452"/>
    </location>
</feature>
<evidence type="ECO:0000313" key="4">
    <source>
        <dbReference type="Proteomes" id="UP000654075"/>
    </source>
</evidence>
<feature type="compositionally biased region" description="Polar residues" evidence="1">
    <location>
        <begin position="30"/>
        <end position="39"/>
    </location>
</feature>
<keyword evidence="4" id="KW-1185">Reference proteome</keyword>